<gene>
    <name evidence="3" type="ORF">A1359_02560</name>
</gene>
<dbReference type="InterPro" id="IPR052372">
    <property type="entry name" value="YpjD/HemX"/>
</dbReference>
<name>A0A177NVD9_9GAMM</name>
<dbReference type="GO" id="GO:0005886">
    <property type="term" value="C:plasma membrane"/>
    <property type="evidence" value="ECO:0007669"/>
    <property type="project" value="TreeGrafter"/>
</dbReference>
<evidence type="ECO:0000259" key="2">
    <source>
        <dbReference type="Pfam" id="PF01578"/>
    </source>
</evidence>
<feature type="transmembrane region" description="Helical" evidence="1">
    <location>
        <begin position="6"/>
        <end position="22"/>
    </location>
</feature>
<keyword evidence="1" id="KW-0812">Transmembrane</keyword>
<evidence type="ECO:0000313" key="4">
    <source>
        <dbReference type="Proteomes" id="UP000078476"/>
    </source>
</evidence>
<dbReference type="Pfam" id="PF01578">
    <property type="entry name" value="Cytochrom_C_asm"/>
    <property type="match status" value="1"/>
</dbReference>
<feature type="transmembrane region" description="Helical" evidence="1">
    <location>
        <begin position="34"/>
        <end position="52"/>
    </location>
</feature>
<keyword evidence="3" id="KW-0378">Hydrolase</keyword>
<reference evidence="3 4" key="1">
    <citation type="submission" date="2016-03" db="EMBL/GenBank/DDBJ databases">
        <authorList>
            <person name="Ploux O."/>
        </authorList>
    </citation>
    <scope>NUCLEOTIDE SEQUENCE [LARGE SCALE GENOMIC DNA]</scope>
    <source>
        <strain evidence="3 4">R-45370</strain>
    </source>
</reference>
<organism evidence="3 4">
    <name type="scientific">Methylomonas lenta</name>
    <dbReference type="NCBI Taxonomy" id="980561"/>
    <lineage>
        <taxon>Bacteria</taxon>
        <taxon>Pseudomonadati</taxon>
        <taxon>Pseudomonadota</taxon>
        <taxon>Gammaproteobacteria</taxon>
        <taxon>Methylococcales</taxon>
        <taxon>Methylococcaceae</taxon>
        <taxon>Methylomonas</taxon>
    </lineage>
</organism>
<dbReference type="STRING" id="980561.A1359_02560"/>
<feature type="transmembrane region" description="Helical" evidence="1">
    <location>
        <begin position="240"/>
        <end position="259"/>
    </location>
</feature>
<dbReference type="AlphaFoldDB" id="A0A177NVD9"/>
<dbReference type="OrthoDB" id="9780793at2"/>
<dbReference type="EMBL" id="LUUI01000022">
    <property type="protein sequence ID" value="OAI21050.1"/>
    <property type="molecule type" value="Genomic_DNA"/>
</dbReference>
<keyword evidence="4" id="KW-1185">Reference proteome</keyword>
<feature type="transmembrane region" description="Helical" evidence="1">
    <location>
        <begin position="91"/>
        <end position="109"/>
    </location>
</feature>
<comment type="caution">
    <text evidence="3">The sequence shown here is derived from an EMBL/GenBank/DDBJ whole genome shotgun (WGS) entry which is preliminary data.</text>
</comment>
<evidence type="ECO:0000313" key="3">
    <source>
        <dbReference type="EMBL" id="OAI21050.1"/>
    </source>
</evidence>
<dbReference type="PANTHER" id="PTHR38034:SF1">
    <property type="entry name" value="INNER MEMBRANE PROTEIN YPJD"/>
    <property type="match status" value="1"/>
</dbReference>
<proteinExistence type="predicted"/>
<sequence>MNSTLVGIFSVLSYGIASALIIKELMSQCEKHRASIRLAWLGAILHAAYIIINIQQYNGFNFGFFNAAGLVALFIVLLLLTAALDKPVEKLGVAIFPLAAILLSLDMIFPEQNHRLTPNNWEMSVHVLSSIVAFSLLNIAALQALMLALQDQQLRSHHPKRLILALPPLQAMETLLFQMIAAGLFFLTASLLSGFIFIEDLFAQHLVHKTVLSIIAWIIFSGLLIGRLRYGWRGKTAIQWTLIGFILLLLAYFGSKLVLELVLKKI</sequence>
<feature type="transmembrane region" description="Helical" evidence="1">
    <location>
        <begin position="64"/>
        <end position="84"/>
    </location>
</feature>
<keyword evidence="1" id="KW-1133">Transmembrane helix</keyword>
<protein>
    <submittedName>
        <fullName evidence="3">Phosphohydrolase</fullName>
    </submittedName>
</protein>
<keyword evidence="1" id="KW-0472">Membrane</keyword>
<dbReference type="GO" id="GO:0017004">
    <property type="term" value="P:cytochrome complex assembly"/>
    <property type="evidence" value="ECO:0007669"/>
    <property type="project" value="InterPro"/>
</dbReference>
<feature type="transmembrane region" description="Helical" evidence="1">
    <location>
        <begin position="175"/>
        <end position="198"/>
    </location>
</feature>
<dbReference type="RefSeq" id="WP_066976944.1">
    <property type="nucleotide sequence ID" value="NZ_LUUI01000022.1"/>
</dbReference>
<dbReference type="InterPro" id="IPR002541">
    <property type="entry name" value="Cyt_c_assembly"/>
</dbReference>
<feature type="domain" description="Cytochrome c assembly protein" evidence="2">
    <location>
        <begin position="46"/>
        <end position="261"/>
    </location>
</feature>
<feature type="transmembrane region" description="Helical" evidence="1">
    <location>
        <begin position="210"/>
        <end position="228"/>
    </location>
</feature>
<feature type="transmembrane region" description="Helical" evidence="1">
    <location>
        <begin position="129"/>
        <end position="149"/>
    </location>
</feature>
<dbReference type="GO" id="GO:0020037">
    <property type="term" value="F:heme binding"/>
    <property type="evidence" value="ECO:0007669"/>
    <property type="project" value="InterPro"/>
</dbReference>
<accession>A0A177NVD9</accession>
<dbReference type="Proteomes" id="UP000078476">
    <property type="component" value="Unassembled WGS sequence"/>
</dbReference>
<dbReference type="GO" id="GO:0016787">
    <property type="term" value="F:hydrolase activity"/>
    <property type="evidence" value="ECO:0007669"/>
    <property type="project" value="UniProtKB-KW"/>
</dbReference>
<dbReference type="PANTHER" id="PTHR38034">
    <property type="entry name" value="INNER MEMBRANE PROTEIN YPJD"/>
    <property type="match status" value="1"/>
</dbReference>
<evidence type="ECO:0000256" key="1">
    <source>
        <dbReference type="SAM" id="Phobius"/>
    </source>
</evidence>